<dbReference type="PANTHER" id="PTHR34598:SF3">
    <property type="entry name" value="OXIDOREDUCTASE AN1597"/>
    <property type="match status" value="1"/>
</dbReference>
<evidence type="ECO:0000313" key="2">
    <source>
        <dbReference type="EMBL" id="CAF1141557.1"/>
    </source>
</evidence>
<protein>
    <submittedName>
        <fullName evidence="3">Uncharacterized protein</fullName>
    </submittedName>
</protein>
<dbReference type="EMBL" id="CAJNOR010003786">
    <property type="protein sequence ID" value="CAF1447522.1"/>
    <property type="molecule type" value="Genomic_DNA"/>
</dbReference>
<dbReference type="PANTHER" id="PTHR34598">
    <property type="entry name" value="BLL6449 PROTEIN"/>
    <property type="match status" value="1"/>
</dbReference>
<comment type="caution">
    <text evidence="3">The sequence shown here is derived from an EMBL/GenBank/DDBJ whole genome shotgun (WGS) entry which is preliminary data.</text>
</comment>
<dbReference type="Proteomes" id="UP000663828">
    <property type="component" value="Unassembled WGS sequence"/>
</dbReference>
<dbReference type="InterPro" id="IPR044053">
    <property type="entry name" value="AsaB-like"/>
</dbReference>
<sequence length="282" mass="32553">MVADVLGDINYLTSTTDGCPAWLKTYSEAASQRSNLVQAPTNILIHNLRGKENSVDFDTNAFEVLKYNGSIQAEFEDASEEQKRCYKEMEELLEKHLGASRVIVYHHSFRSRGKPRPNEELNDTHRNPAYYPHTDIDGFGAENLVKRLIDENNCENEKVTRAQIMNVWRLLGSNPSTDKPLTICDYRSIDTEKDVHSLEIRGNLAHKEHRTARILSRNPEDAHKWYYLSDIRPDEMFAFKMYDSKPNVAQYAFHTAFHNTSVSASDEEQKSLEIRCLVLYYN</sequence>
<accession>A0A815PD15</accession>
<gene>
    <name evidence="2" type="ORF">EDS130_LOCUS22121</name>
    <name evidence="3" type="ORF">XAT740_LOCUS36677</name>
</gene>
<evidence type="ECO:0000256" key="1">
    <source>
        <dbReference type="ARBA" id="ARBA00023604"/>
    </source>
</evidence>
<proteinExistence type="inferred from homology"/>
<dbReference type="Proteomes" id="UP000663852">
    <property type="component" value="Unassembled WGS sequence"/>
</dbReference>
<dbReference type="EMBL" id="CAJNOJ010000114">
    <property type="protein sequence ID" value="CAF1141557.1"/>
    <property type="molecule type" value="Genomic_DNA"/>
</dbReference>
<evidence type="ECO:0000313" key="3">
    <source>
        <dbReference type="EMBL" id="CAF1447522.1"/>
    </source>
</evidence>
<evidence type="ECO:0000313" key="4">
    <source>
        <dbReference type="Proteomes" id="UP000663828"/>
    </source>
</evidence>
<organism evidence="3 4">
    <name type="scientific">Adineta ricciae</name>
    <name type="common">Rotifer</name>
    <dbReference type="NCBI Taxonomy" id="249248"/>
    <lineage>
        <taxon>Eukaryota</taxon>
        <taxon>Metazoa</taxon>
        <taxon>Spiralia</taxon>
        <taxon>Gnathifera</taxon>
        <taxon>Rotifera</taxon>
        <taxon>Eurotatoria</taxon>
        <taxon>Bdelloidea</taxon>
        <taxon>Adinetida</taxon>
        <taxon>Adinetidae</taxon>
        <taxon>Adineta</taxon>
    </lineage>
</organism>
<dbReference type="AlphaFoldDB" id="A0A815PD15"/>
<dbReference type="OrthoDB" id="412788at2759"/>
<comment type="similarity">
    <text evidence="1">Belongs to the asaB hydroxylase/desaturase family.</text>
</comment>
<dbReference type="GO" id="GO:0016491">
    <property type="term" value="F:oxidoreductase activity"/>
    <property type="evidence" value="ECO:0007669"/>
    <property type="project" value="InterPro"/>
</dbReference>
<name>A0A815PD15_ADIRI</name>
<keyword evidence="4" id="KW-1185">Reference proteome</keyword>
<reference evidence="3" key="1">
    <citation type="submission" date="2021-02" db="EMBL/GenBank/DDBJ databases">
        <authorList>
            <person name="Nowell W R."/>
        </authorList>
    </citation>
    <scope>NUCLEOTIDE SEQUENCE</scope>
</reference>
<dbReference type="NCBIfam" id="NF041278">
    <property type="entry name" value="CmcJ_NvfI_EfuI"/>
    <property type="match status" value="1"/>
</dbReference>